<dbReference type="Proteomes" id="UP000198521">
    <property type="component" value="Unassembled WGS sequence"/>
</dbReference>
<dbReference type="RefSeq" id="WP_091410121.1">
    <property type="nucleotide sequence ID" value="NZ_FOAB01000005.1"/>
</dbReference>
<keyword evidence="2" id="KW-1185">Reference proteome</keyword>
<protein>
    <submittedName>
        <fullName evidence="1">Uncharacterized protein</fullName>
    </submittedName>
</protein>
<dbReference type="AlphaFoldDB" id="A0A1H7SB52"/>
<reference evidence="1 2" key="1">
    <citation type="submission" date="2016-10" db="EMBL/GenBank/DDBJ databases">
        <authorList>
            <person name="de Groot N.N."/>
        </authorList>
    </citation>
    <scope>NUCLEOTIDE SEQUENCE [LARGE SCALE GENOMIC DNA]</scope>
    <source>
        <strain evidence="1 2">DSM 25232</strain>
    </source>
</reference>
<dbReference type="STRING" id="1038014.SAMN04487910_3083"/>
<dbReference type="OrthoDB" id="1163984at2"/>
<dbReference type="EMBL" id="FOAB01000005">
    <property type="protein sequence ID" value="SEL69850.1"/>
    <property type="molecule type" value="Genomic_DNA"/>
</dbReference>
<organism evidence="1 2">
    <name type="scientific">Aquimarina amphilecti</name>
    <dbReference type="NCBI Taxonomy" id="1038014"/>
    <lineage>
        <taxon>Bacteria</taxon>
        <taxon>Pseudomonadati</taxon>
        <taxon>Bacteroidota</taxon>
        <taxon>Flavobacteriia</taxon>
        <taxon>Flavobacteriales</taxon>
        <taxon>Flavobacteriaceae</taxon>
        <taxon>Aquimarina</taxon>
    </lineage>
</organism>
<gene>
    <name evidence="1" type="ORF">SAMN04487910_3083</name>
</gene>
<evidence type="ECO:0000313" key="2">
    <source>
        <dbReference type="Proteomes" id="UP000198521"/>
    </source>
</evidence>
<sequence length="106" mass="12127">MKNNLLQRFLCKTEDTGRFIVQSKITGIIYFVEPIDNGKPDKLWGDLDPATKKITGDYGNSRRGAVKKEESLILKENGFKNISIFRGSPLGEIDRRDHEYELLNNP</sequence>
<name>A0A1H7SB52_AQUAM</name>
<accession>A0A1H7SB52</accession>
<proteinExistence type="predicted"/>
<evidence type="ECO:0000313" key="1">
    <source>
        <dbReference type="EMBL" id="SEL69850.1"/>
    </source>
</evidence>